<evidence type="ECO:0000313" key="2">
    <source>
        <dbReference type="Proteomes" id="UP001066276"/>
    </source>
</evidence>
<name>A0AAV7VW37_PLEWA</name>
<dbReference type="EMBL" id="JANPWB010000002">
    <property type="protein sequence ID" value="KAJ1205893.1"/>
    <property type="molecule type" value="Genomic_DNA"/>
</dbReference>
<dbReference type="AlphaFoldDB" id="A0AAV7VW37"/>
<sequence>MLGYQGDESEVRRQLRGAGKREALIFDIGINTTTQTTAARALEKRELLAVPMPGCQGDESEVRRQLRGAGKREALIFDIGINTTTQTTA</sequence>
<protein>
    <submittedName>
        <fullName evidence="1">Uncharacterized protein</fullName>
    </submittedName>
</protein>
<evidence type="ECO:0000313" key="1">
    <source>
        <dbReference type="EMBL" id="KAJ1205893.1"/>
    </source>
</evidence>
<accession>A0AAV7VW37</accession>
<gene>
    <name evidence="1" type="ORF">NDU88_001314</name>
</gene>
<dbReference type="Proteomes" id="UP001066276">
    <property type="component" value="Chromosome 1_2"/>
</dbReference>
<comment type="caution">
    <text evidence="1">The sequence shown here is derived from an EMBL/GenBank/DDBJ whole genome shotgun (WGS) entry which is preliminary data.</text>
</comment>
<organism evidence="1 2">
    <name type="scientific">Pleurodeles waltl</name>
    <name type="common">Iberian ribbed newt</name>
    <dbReference type="NCBI Taxonomy" id="8319"/>
    <lineage>
        <taxon>Eukaryota</taxon>
        <taxon>Metazoa</taxon>
        <taxon>Chordata</taxon>
        <taxon>Craniata</taxon>
        <taxon>Vertebrata</taxon>
        <taxon>Euteleostomi</taxon>
        <taxon>Amphibia</taxon>
        <taxon>Batrachia</taxon>
        <taxon>Caudata</taxon>
        <taxon>Salamandroidea</taxon>
        <taxon>Salamandridae</taxon>
        <taxon>Pleurodelinae</taxon>
        <taxon>Pleurodeles</taxon>
    </lineage>
</organism>
<proteinExistence type="predicted"/>
<reference evidence="1" key="1">
    <citation type="journal article" date="2022" name="bioRxiv">
        <title>Sequencing and chromosome-scale assembly of the giantPleurodeles waltlgenome.</title>
        <authorList>
            <person name="Brown T."/>
            <person name="Elewa A."/>
            <person name="Iarovenko S."/>
            <person name="Subramanian E."/>
            <person name="Araus A.J."/>
            <person name="Petzold A."/>
            <person name="Susuki M."/>
            <person name="Suzuki K.-i.T."/>
            <person name="Hayashi T."/>
            <person name="Toyoda A."/>
            <person name="Oliveira C."/>
            <person name="Osipova E."/>
            <person name="Leigh N.D."/>
            <person name="Simon A."/>
            <person name="Yun M.H."/>
        </authorList>
    </citation>
    <scope>NUCLEOTIDE SEQUENCE</scope>
    <source>
        <strain evidence="1">20211129_DDA</strain>
        <tissue evidence="1">Liver</tissue>
    </source>
</reference>
<keyword evidence="2" id="KW-1185">Reference proteome</keyword>